<dbReference type="AlphaFoldDB" id="W9WZ78"/>
<feature type="domain" description="Aldehyde dehydrogenase" evidence="9">
    <location>
        <begin position="12"/>
        <end position="321"/>
    </location>
</feature>
<feature type="compositionally biased region" description="Polar residues" evidence="8">
    <location>
        <begin position="342"/>
        <end position="365"/>
    </location>
</feature>
<dbReference type="PANTHER" id="PTHR11063:SF8">
    <property type="entry name" value="DELTA-1-PYRROLINE-5-CARBOXYLATE SYNTHASE"/>
    <property type="match status" value="1"/>
</dbReference>
<comment type="caution">
    <text evidence="10">The sequence shown here is derived from an EMBL/GenBank/DDBJ whole genome shotgun (WGS) entry which is preliminary data.</text>
</comment>
<proteinExistence type="inferred from homology"/>
<dbReference type="RefSeq" id="XP_007742085.1">
    <property type="nucleotide sequence ID" value="XM_007743895.1"/>
</dbReference>
<dbReference type="Pfam" id="PF00171">
    <property type="entry name" value="Aldedh"/>
    <property type="match status" value="1"/>
</dbReference>
<comment type="pathway">
    <text evidence="1">Amino-acid biosynthesis; L-proline biosynthesis; L-glutamate 5-semialdehyde from L-glutamate: step 2/2.</text>
</comment>
<name>W9WZ78_9EURO</name>
<dbReference type="InterPro" id="IPR016163">
    <property type="entry name" value="Ald_DH_C"/>
</dbReference>
<keyword evidence="6" id="KW-0560">Oxidoreductase</keyword>
<dbReference type="HOGENOM" id="CLU_030231_0_1_1"/>
<dbReference type="NCBIfam" id="TIGR00407">
    <property type="entry name" value="proA"/>
    <property type="match status" value="1"/>
</dbReference>
<dbReference type="UniPathway" id="UPA00098">
    <property type="reaction ID" value="UER00360"/>
</dbReference>
<dbReference type="InterPro" id="IPR016162">
    <property type="entry name" value="Ald_DH_N"/>
</dbReference>
<dbReference type="Gene3D" id="3.40.309.10">
    <property type="entry name" value="Aldehyde Dehydrogenase, Chain A, domain 2"/>
    <property type="match status" value="2"/>
</dbReference>
<dbReference type="STRING" id="1182543.W9WZ78"/>
<evidence type="ECO:0000256" key="2">
    <source>
        <dbReference type="ARBA" id="ARBA00013002"/>
    </source>
</evidence>
<organism evidence="10 11">
    <name type="scientific">Cladophialophora psammophila CBS 110553</name>
    <dbReference type="NCBI Taxonomy" id="1182543"/>
    <lineage>
        <taxon>Eukaryota</taxon>
        <taxon>Fungi</taxon>
        <taxon>Dikarya</taxon>
        <taxon>Ascomycota</taxon>
        <taxon>Pezizomycotina</taxon>
        <taxon>Eurotiomycetes</taxon>
        <taxon>Chaetothyriomycetidae</taxon>
        <taxon>Chaetothyriales</taxon>
        <taxon>Herpotrichiellaceae</taxon>
        <taxon>Cladophialophora</taxon>
    </lineage>
</organism>
<dbReference type="SUPFAM" id="SSF53720">
    <property type="entry name" value="ALDH-like"/>
    <property type="match status" value="2"/>
</dbReference>
<dbReference type="InterPro" id="IPR016161">
    <property type="entry name" value="Ald_DH/histidinol_DH"/>
</dbReference>
<dbReference type="OrthoDB" id="1934954at2759"/>
<dbReference type="InterPro" id="IPR015590">
    <property type="entry name" value="Aldehyde_DH_dom"/>
</dbReference>
<dbReference type="InterPro" id="IPR000965">
    <property type="entry name" value="GPR_dom"/>
</dbReference>
<dbReference type="Gene3D" id="3.40.605.10">
    <property type="entry name" value="Aldehyde Dehydrogenase, Chain A, domain 1"/>
    <property type="match status" value="2"/>
</dbReference>
<accession>W9WZ78</accession>
<dbReference type="HAMAP" id="MF_00412">
    <property type="entry name" value="ProA"/>
    <property type="match status" value="1"/>
</dbReference>
<sequence length="491" mass="52586">MSLTNSSPVSCAQSASLASHTLTILPLAARNDALTAIHAALVQHKPDILAANALDMARAQRASSQGELSQSVLKRLDLGRKGKYEDMLTGILDVRDLPDPIGRVDLRTRLDQGLELERVSCPIGVLLIIFEARPEVIANISALAIKSGNAAILKGGKESSESFEAIAKVIGEALARTRVPVGAIQLVKTRDVIDELLDLDRYIDLVIPRGGNELVRYVKSHTKIPVLGHADGLCSVYLHKDAEKDVAVKVVVDSKCDYPAACNAAETLLVHEAVLKTVLPSVVEELQKKGVSLRCDEPSKTALTAVLSPANAALLQDATEEDFTTEFLDLVMAVKTVPGTPPLSNATTSGDTLLPNGHSSASTASEGEEEEEEEEEADQPALLRAIAHINTNSSHHTDAIVTRSSASAEQFMSAVDSAGVYWNASTRFADGMRYGFGTEVGISTNKIHSRGPVGLEGLAIYKYKIRGRGQSAGEYGEGEGKRRFLHQKMQI</sequence>
<keyword evidence="5" id="KW-0521">NADP</keyword>
<reference evidence="10 11" key="1">
    <citation type="submission" date="2013-03" db="EMBL/GenBank/DDBJ databases">
        <title>The Genome Sequence of Cladophialophora psammophila CBS 110553.</title>
        <authorList>
            <consortium name="The Broad Institute Genomics Platform"/>
            <person name="Cuomo C."/>
            <person name="de Hoog S."/>
            <person name="Gorbushina A."/>
            <person name="Walker B."/>
            <person name="Young S.K."/>
            <person name="Zeng Q."/>
            <person name="Gargeya S."/>
            <person name="Fitzgerald M."/>
            <person name="Haas B."/>
            <person name="Abouelleil A."/>
            <person name="Allen A.W."/>
            <person name="Alvarado L."/>
            <person name="Arachchi H.M."/>
            <person name="Berlin A.M."/>
            <person name="Chapman S.B."/>
            <person name="Gainer-Dewar J."/>
            <person name="Goldberg J."/>
            <person name="Griggs A."/>
            <person name="Gujja S."/>
            <person name="Hansen M."/>
            <person name="Howarth C."/>
            <person name="Imamovic A."/>
            <person name="Ireland A."/>
            <person name="Larimer J."/>
            <person name="McCowan C."/>
            <person name="Murphy C."/>
            <person name="Pearson M."/>
            <person name="Poon T.W."/>
            <person name="Priest M."/>
            <person name="Roberts A."/>
            <person name="Saif S."/>
            <person name="Shea T."/>
            <person name="Sisk P."/>
            <person name="Sykes S."/>
            <person name="Wortman J."/>
            <person name="Nusbaum C."/>
            <person name="Birren B."/>
        </authorList>
    </citation>
    <scope>NUCLEOTIDE SEQUENCE [LARGE SCALE GENOMIC DNA]</scope>
    <source>
        <strain evidence="10 11">CBS 110553</strain>
    </source>
</reference>
<keyword evidence="11" id="KW-1185">Reference proteome</keyword>
<evidence type="ECO:0000313" key="10">
    <source>
        <dbReference type="EMBL" id="EXJ73522.1"/>
    </source>
</evidence>
<dbReference type="NCBIfam" id="NF001221">
    <property type="entry name" value="PRK00197.1"/>
    <property type="match status" value="1"/>
</dbReference>
<evidence type="ECO:0000256" key="8">
    <source>
        <dbReference type="SAM" id="MobiDB-lite"/>
    </source>
</evidence>
<evidence type="ECO:0000256" key="4">
    <source>
        <dbReference type="ARBA" id="ARBA00022650"/>
    </source>
</evidence>
<evidence type="ECO:0000259" key="9">
    <source>
        <dbReference type="Pfam" id="PF00171"/>
    </source>
</evidence>
<evidence type="ECO:0000313" key="11">
    <source>
        <dbReference type="Proteomes" id="UP000019471"/>
    </source>
</evidence>
<dbReference type="CDD" id="cd07079">
    <property type="entry name" value="ALDH_F18-19_ProA-GPR"/>
    <property type="match status" value="1"/>
</dbReference>
<dbReference type="EC" id="1.2.1.41" evidence="2"/>
<protein>
    <recommendedName>
        <fullName evidence="2">glutamate-5-semialdehyde dehydrogenase</fullName>
        <ecNumber evidence="2">1.2.1.41</ecNumber>
    </recommendedName>
</protein>
<dbReference type="GeneID" id="19188012"/>
<dbReference type="eggNOG" id="KOG4165">
    <property type="taxonomic scope" value="Eukaryota"/>
</dbReference>
<evidence type="ECO:0000256" key="6">
    <source>
        <dbReference type="ARBA" id="ARBA00023002"/>
    </source>
</evidence>
<comment type="catalytic activity">
    <reaction evidence="7">
        <text>L-glutamate 5-semialdehyde + phosphate + NADP(+) = L-glutamyl 5-phosphate + NADPH + H(+)</text>
        <dbReference type="Rhea" id="RHEA:19541"/>
        <dbReference type="ChEBI" id="CHEBI:15378"/>
        <dbReference type="ChEBI" id="CHEBI:43474"/>
        <dbReference type="ChEBI" id="CHEBI:57783"/>
        <dbReference type="ChEBI" id="CHEBI:58066"/>
        <dbReference type="ChEBI" id="CHEBI:58274"/>
        <dbReference type="ChEBI" id="CHEBI:58349"/>
        <dbReference type="EC" id="1.2.1.41"/>
    </reaction>
</comment>
<feature type="region of interest" description="Disordered" evidence="8">
    <location>
        <begin position="340"/>
        <end position="379"/>
    </location>
</feature>
<evidence type="ECO:0000256" key="5">
    <source>
        <dbReference type="ARBA" id="ARBA00022857"/>
    </source>
</evidence>
<keyword evidence="4" id="KW-0641">Proline biosynthesis</keyword>
<dbReference type="GO" id="GO:0055129">
    <property type="term" value="P:L-proline biosynthetic process"/>
    <property type="evidence" value="ECO:0007669"/>
    <property type="project" value="UniProtKB-UniPathway"/>
</dbReference>
<evidence type="ECO:0000256" key="3">
    <source>
        <dbReference type="ARBA" id="ARBA00022605"/>
    </source>
</evidence>
<keyword evidence="3" id="KW-0028">Amino-acid biosynthesis</keyword>
<feature type="compositionally biased region" description="Acidic residues" evidence="8">
    <location>
        <begin position="366"/>
        <end position="378"/>
    </location>
</feature>
<evidence type="ECO:0000256" key="1">
    <source>
        <dbReference type="ARBA" id="ARBA00004985"/>
    </source>
</evidence>
<gene>
    <name evidence="10" type="ORF">A1O5_03283</name>
</gene>
<dbReference type="GO" id="GO:0004350">
    <property type="term" value="F:glutamate-5-semialdehyde dehydrogenase activity"/>
    <property type="evidence" value="ECO:0007669"/>
    <property type="project" value="UniProtKB-EC"/>
</dbReference>
<dbReference type="Proteomes" id="UP000019471">
    <property type="component" value="Unassembled WGS sequence"/>
</dbReference>
<dbReference type="PANTHER" id="PTHR11063">
    <property type="entry name" value="GLUTAMATE SEMIALDEHYDE DEHYDROGENASE"/>
    <property type="match status" value="1"/>
</dbReference>
<dbReference type="EMBL" id="AMGX01000004">
    <property type="protein sequence ID" value="EXJ73522.1"/>
    <property type="molecule type" value="Genomic_DNA"/>
</dbReference>
<evidence type="ECO:0000256" key="7">
    <source>
        <dbReference type="ARBA" id="ARBA00049024"/>
    </source>
</evidence>